<protein>
    <submittedName>
        <fullName evidence="1">Uncharacterized protein</fullName>
    </submittedName>
</protein>
<proteinExistence type="predicted"/>
<evidence type="ECO:0000313" key="1">
    <source>
        <dbReference type="EMBL" id="AFP85193.1"/>
    </source>
</evidence>
<name>J3YSG4_9ENTR</name>
<reference evidence="1 2" key="1">
    <citation type="journal article" date="2012" name="Mol. Biol. Evol.">
        <title>Genome reduction and co-evolution between the primary and secondary bacterial symbionts of psyllids.</title>
        <authorList>
            <person name="Sloan D.B."/>
            <person name="Moran N.A."/>
        </authorList>
    </citation>
    <scope>NUCLEOTIDE SEQUENCE [LARGE SCALE GENOMIC DNA]</scope>
    <source>
        <strain evidence="1">Ceuc_S</strain>
    </source>
</reference>
<evidence type="ECO:0000313" key="2">
    <source>
        <dbReference type="Proteomes" id="UP000003936"/>
    </source>
</evidence>
<gene>
    <name evidence="1" type="ORF">A359_08270</name>
</gene>
<dbReference type="Proteomes" id="UP000003936">
    <property type="component" value="Chromosome"/>
</dbReference>
<keyword evidence="2" id="KW-1185">Reference proteome</keyword>
<organism evidence="1 2">
    <name type="scientific">secondary endosymbiont of Ctenarytaina eucalypti</name>
    <dbReference type="NCBI Taxonomy" id="1199245"/>
    <lineage>
        <taxon>Bacteria</taxon>
        <taxon>Pseudomonadati</taxon>
        <taxon>Pseudomonadota</taxon>
        <taxon>Gammaproteobacteria</taxon>
        <taxon>Enterobacterales</taxon>
        <taxon>Enterobacteriaceae</taxon>
        <taxon>aphid secondary symbionts</taxon>
    </lineage>
</organism>
<dbReference type="AlphaFoldDB" id="J3YSG4"/>
<dbReference type="EMBL" id="CP003546">
    <property type="protein sequence ID" value="AFP85193.1"/>
    <property type="molecule type" value="Genomic_DNA"/>
</dbReference>
<dbReference type="KEGG" id="sect:A359_08270"/>
<sequence>MRLQCSLVNHFVSSYRNISFPLDQNRSPSLKRVVQFSLMRGRVIVP</sequence>
<dbReference type="HOGENOM" id="CLU_3188873_0_0_6"/>
<accession>J3YSG4</accession>